<accession>A0AAD1XGD9</accession>
<feature type="signal peptide" evidence="1">
    <location>
        <begin position="1"/>
        <end position="20"/>
    </location>
</feature>
<keyword evidence="3" id="KW-1185">Reference proteome</keyword>
<keyword evidence="1" id="KW-0732">Signal</keyword>
<name>A0AAD1XGD9_EUPCR</name>
<gene>
    <name evidence="2" type="ORF">ECRASSUSDP1_LOCUS13053</name>
</gene>
<evidence type="ECO:0000256" key="1">
    <source>
        <dbReference type="SAM" id="SignalP"/>
    </source>
</evidence>
<proteinExistence type="predicted"/>
<comment type="caution">
    <text evidence="2">The sequence shown here is derived from an EMBL/GenBank/DDBJ whole genome shotgun (WGS) entry which is preliminary data.</text>
</comment>
<dbReference type="Proteomes" id="UP001295684">
    <property type="component" value="Unassembled WGS sequence"/>
</dbReference>
<protein>
    <submittedName>
        <fullName evidence="2">Uncharacterized protein</fullName>
    </submittedName>
</protein>
<dbReference type="AlphaFoldDB" id="A0AAD1XGD9"/>
<sequence>MKRILLVLAIVTYFINKALAEVTASQCPTWQCQRGLGEDQTGTNRTCARNSGTSNFAEECDLDNHFCLLEEPTLQDSQNCEQVEVLSWKRDLPAGDDCGGLSTCYGAATCTTIQNKTRCAGLQKGDECTDDRECNPGLYCKKGGVFASDKCDEVAKQDQECDNDFRCEFGTQCVNSTCTRFGNLTVGTRFEILDNKLLGTITKDTLYNTTIGRVCETFFAFNTGVKSDNGNFLFECTEGLKRNFEIYARTDDNLDCSFNHTFSNGTSTEYKYNAVCGFNIDEYFYCPSRRGADEYGEHNRRARDIWASSQNLTCHHRSSIQYCPAIQDNFLWNKAFADIRRTEFITEGDNWPLVANSDRCVGRTIKKTMNYWRIVESSYSNFIGLVALSAFITSFMF</sequence>
<dbReference type="EMBL" id="CAMPGE010012976">
    <property type="protein sequence ID" value="CAI2371728.1"/>
    <property type="molecule type" value="Genomic_DNA"/>
</dbReference>
<organism evidence="2 3">
    <name type="scientific">Euplotes crassus</name>
    <dbReference type="NCBI Taxonomy" id="5936"/>
    <lineage>
        <taxon>Eukaryota</taxon>
        <taxon>Sar</taxon>
        <taxon>Alveolata</taxon>
        <taxon>Ciliophora</taxon>
        <taxon>Intramacronucleata</taxon>
        <taxon>Spirotrichea</taxon>
        <taxon>Hypotrichia</taxon>
        <taxon>Euplotida</taxon>
        <taxon>Euplotidae</taxon>
        <taxon>Moneuplotes</taxon>
    </lineage>
</organism>
<evidence type="ECO:0000313" key="2">
    <source>
        <dbReference type="EMBL" id="CAI2371728.1"/>
    </source>
</evidence>
<feature type="chain" id="PRO_5042046869" evidence="1">
    <location>
        <begin position="21"/>
        <end position="397"/>
    </location>
</feature>
<evidence type="ECO:0000313" key="3">
    <source>
        <dbReference type="Proteomes" id="UP001295684"/>
    </source>
</evidence>
<reference evidence="2" key="1">
    <citation type="submission" date="2023-07" db="EMBL/GenBank/DDBJ databases">
        <authorList>
            <consortium name="AG Swart"/>
            <person name="Singh M."/>
            <person name="Singh A."/>
            <person name="Seah K."/>
            <person name="Emmerich C."/>
        </authorList>
    </citation>
    <scope>NUCLEOTIDE SEQUENCE</scope>
    <source>
        <strain evidence="2">DP1</strain>
    </source>
</reference>